<evidence type="ECO:0000313" key="1">
    <source>
        <dbReference type="EMBL" id="AHG89165.1"/>
    </source>
</evidence>
<dbReference type="EMBL" id="CP007128">
    <property type="protein sequence ID" value="AHG89165.1"/>
    <property type="molecule type" value="Genomic_DNA"/>
</dbReference>
<gene>
    <name evidence="1" type="ORF">J421_1628</name>
</gene>
<dbReference type="RefSeq" id="WP_025410680.1">
    <property type="nucleotide sequence ID" value="NZ_CP007128.1"/>
</dbReference>
<evidence type="ECO:0000313" key="2">
    <source>
        <dbReference type="Proteomes" id="UP000019151"/>
    </source>
</evidence>
<dbReference type="Proteomes" id="UP000019151">
    <property type="component" value="Chromosome"/>
</dbReference>
<reference evidence="1 2" key="1">
    <citation type="journal article" date="2014" name="Genome Announc.">
        <title>Genome Sequence and Methylome of Soil Bacterium Gemmatirosa kalamazoonensis KBS708T, a Member of the Rarely Cultivated Gemmatimonadetes Phylum.</title>
        <authorList>
            <person name="Debruyn J.M."/>
            <person name="Radosevich M."/>
            <person name="Wommack K.E."/>
            <person name="Polson S.W."/>
            <person name="Hauser L.J."/>
            <person name="Fawaz M.N."/>
            <person name="Korlach J."/>
            <person name="Tsai Y.C."/>
        </authorList>
    </citation>
    <scope>NUCLEOTIDE SEQUENCE [LARGE SCALE GENOMIC DNA]</scope>
    <source>
        <strain evidence="1 2">KBS708</strain>
    </source>
</reference>
<dbReference type="AlphaFoldDB" id="W0RFP4"/>
<keyword evidence="2" id="KW-1185">Reference proteome</keyword>
<dbReference type="InParanoid" id="W0RFP4"/>
<sequence>MTTQPGRYRQLDASEIDATLRRLRDRVAERFPDSELGEVSAELVALAEEVGVAREDTAASPVRTMTPPELGRYLDYCSELLSLTSKLAALFVQHFTDPVVLGAVNEIETLVTGLSGKIWQKIEMLERVVAREAGRPAGAEA</sequence>
<name>W0RFP4_9BACT</name>
<dbReference type="STRING" id="861299.J421_1628"/>
<proteinExistence type="predicted"/>
<dbReference type="KEGG" id="gba:J421_1628"/>
<dbReference type="HOGENOM" id="CLU_1822569_0_0_0"/>
<protein>
    <submittedName>
        <fullName evidence="1">Uncharacterized protein</fullName>
    </submittedName>
</protein>
<dbReference type="eggNOG" id="ENOG502ZSEY">
    <property type="taxonomic scope" value="Bacteria"/>
</dbReference>
<organism evidence="1 2">
    <name type="scientific">Gemmatirosa kalamazoonensis</name>
    <dbReference type="NCBI Taxonomy" id="861299"/>
    <lineage>
        <taxon>Bacteria</taxon>
        <taxon>Pseudomonadati</taxon>
        <taxon>Gemmatimonadota</taxon>
        <taxon>Gemmatimonadia</taxon>
        <taxon>Gemmatimonadales</taxon>
        <taxon>Gemmatimonadaceae</taxon>
        <taxon>Gemmatirosa</taxon>
    </lineage>
</organism>
<accession>W0RFP4</accession>